<dbReference type="Proteomes" id="UP000001422">
    <property type="component" value="Chromosome"/>
</dbReference>
<dbReference type="Gene3D" id="3.40.50.10740">
    <property type="entry name" value="Class I glutamine amidotransferase-like"/>
    <property type="match status" value="1"/>
</dbReference>
<dbReference type="Gene3D" id="3.50.30.60">
    <property type="entry name" value="LD-carboxypeptidase A C-terminal domain-like"/>
    <property type="match status" value="1"/>
</dbReference>
<dbReference type="InterPro" id="IPR040449">
    <property type="entry name" value="Peptidase_S66_N"/>
</dbReference>
<evidence type="ECO:0000256" key="7">
    <source>
        <dbReference type="PIRSR" id="PIRSR028757-1"/>
    </source>
</evidence>
<dbReference type="InterPro" id="IPR003507">
    <property type="entry name" value="S66_fam"/>
</dbReference>
<dbReference type="AlphaFoldDB" id="Q7U832"/>
<feature type="domain" description="LD-carboxypeptidase C-terminal" evidence="10">
    <location>
        <begin position="194"/>
        <end position="308"/>
    </location>
</feature>
<dbReference type="PIRSF" id="PIRSF028757">
    <property type="entry name" value="LD-carboxypeptidase"/>
    <property type="match status" value="1"/>
</dbReference>
<evidence type="ECO:0000256" key="1">
    <source>
        <dbReference type="ARBA" id="ARBA00010233"/>
    </source>
</evidence>
<dbReference type="Pfam" id="PF17676">
    <property type="entry name" value="Peptidase_S66C"/>
    <property type="match status" value="1"/>
</dbReference>
<reference evidence="11 12" key="1">
    <citation type="journal article" date="2003" name="Nature">
        <title>The genome of a motile marine Synechococcus.</title>
        <authorList>
            <person name="Palenik B."/>
            <person name="Brahamsha B."/>
            <person name="Larimer F."/>
            <person name="Land M."/>
            <person name="Hauser L."/>
            <person name="Chain P."/>
            <person name="Lamerdin J."/>
            <person name="Regala W."/>
            <person name="Allen E.A."/>
            <person name="McCarren J."/>
            <person name="Paulsen I."/>
            <person name="Dufresne A."/>
            <person name="Partensky F."/>
            <person name="Webb E."/>
            <person name="Waterbury J."/>
        </authorList>
    </citation>
    <scope>NUCLEOTIDE SEQUENCE [LARGE SCALE GENOMIC DNA]</scope>
    <source>
        <strain evidence="11 12">WH8102</strain>
    </source>
</reference>
<dbReference type="STRING" id="84588.SYNW0792"/>
<dbReference type="InterPro" id="IPR040921">
    <property type="entry name" value="Peptidase_S66C"/>
</dbReference>
<keyword evidence="4" id="KW-0378">Hydrolase</keyword>
<feature type="active site" description="Nucleophile" evidence="7">
    <location>
        <position position="139"/>
    </location>
</feature>
<dbReference type="eggNOG" id="COG1619">
    <property type="taxonomic scope" value="Bacteria"/>
</dbReference>
<dbReference type="MEROPS" id="S66.001"/>
<protein>
    <submittedName>
        <fullName evidence="11">Uncharacterized protein family UPF0094</fullName>
    </submittedName>
</protein>
<proteinExistence type="inferred from homology"/>
<dbReference type="CDD" id="cd07025">
    <property type="entry name" value="Peptidase_S66"/>
    <property type="match status" value="1"/>
</dbReference>
<name>Q7U832_PARMW</name>
<evidence type="ECO:0000256" key="3">
    <source>
        <dbReference type="ARBA" id="ARBA00022670"/>
    </source>
</evidence>
<keyword evidence="3" id="KW-0645">Protease</keyword>
<dbReference type="PROSITE" id="PS51318">
    <property type="entry name" value="TAT"/>
    <property type="match status" value="1"/>
</dbReference>
<gene>
    <name evidence="11" type="ordered locus">SYNW0792</name>
</gene>
<evidence type="ECO:0000256" key="2">
    <source>
        <dbReference type="ARBA" id="ARBA00022645"/>
    </source>
</evidence>
<dbReference type="GO" id="GO:0004180">
    <property type="term" value="F:carboxypeptidase activity"/>
    <property type="evidence" value="ECO:0007669"/>
    <property type="project" value="UniProtKB-KW"/>
</dbReference>
<evidence type="ECO:0000256" key="8">
    <source>
        <dbReference type="SAM" id="SignalP"/>
    </source>
</evidence>
<dbReference type="PANTHER" id="PTHR30237">
    <property type="entry name" value="MURAMOYLTETRAPEPTIDE CARBOXYPEPTIDASE"/>
    <property type="match status" value="1"/>
</dbReference>
<evidence type="ECO:0000256" key="4">
    <source>
        <dbReference type="ARBA" id="ARBA00022801"/>
    </source>
</evidence>
<evidence type="ECO:0000256" key="6">
    <source>
        <dbReference type="ARBA" id="ARBA00023136"/>
    </source>
</evidence>
<dbReference type="HOGENOM" id="CLU_034346_3_1_3"/>
<feature type="chain" id="PRO_5004292054" evidence="8">
    <location>
        <begin position="27"/>
        <end position="321"/>
    </location>
</feature>
<dbReference type="InterPro" id="IPR027478">
    <property type="entry name" value="LdcA_N"/>
</dbReference>
<dbReference type="SUPFAM" id="SSF141986">
    <property type="entry name" value="LD-carboxypeptidase A C-terminal domain-like"/>
    <property type="match status" value="1"/>
</dbReference>
<organism evidence="11 12">
    <name type="scientific">Parasynechococcus marenigrum (strain WH8102)</name>
    <dbReference type="NCBI Taxonomy" id="84588"/>
    <lineage>
        <taxon>Bacteria</taxon>
        <taxon>Bacillati</taxon>
        <taxon>Cyanobacteriota</taxon>
        <taxon>Cyanophyceae</taxon>
        <taxon>Synechococcales</taxon>
        <taxon>Prochlorococcaceae</taxon>
        <taxon>Parasynechococcus</taxon>
        <taxon>Parasynechococcus marenigrum</taxon>
    </lineage>
</organism>
<dbReference type="InterPro" id="IPR029062">
    <property type="entry name" value="Class_I_gatase-like"/>
</dbReference>
<evidence type="ECO:0000313" key="12">
    <source>
        <dbReference type="Proteomes" id="UP000001422"/>
    </source>
</evidence>
<dbReference type="InterPro" id="IPR027461">
    <property type="entry name" value="Carboxypeptidase_A_C_sf"/>
</dbReference>
<keyword evidence="6" id="KW-0472">Membrane</keyword>
<feature type="domain" description="LD-carboxypeptidase N-terminal" evidence="9">
    <location>
        <begin position="58"/>
        <end position="159"/>
    </location>
</feature>
<keyword evidence="2" id="KW-0121">Carboxypeptidase</keyword>
<sequence length="321" mass="34260">MPSRRSLLISGATAAVAALVSNRAMASGPGGAAWLRPLRPGSRLRAVNPGTWMDPDRDLTPLRERCSAEGWLLEIPTEVRGQWRYFSGTDGDRRAALQEAWHDPGLEAVISLGGGWGGARVLEAGFRFPRSPKWSLGFSDSSSLLLAQWAAGLPGAIHGSNGGPDEQWQRTVDLLSGRPVESLEGIGVRTGVAEGPLVVSNLTVATHLIGTPWMPSLQGAILVLEDVGEAPYRIDRTLTQWRSAGLLNSVAGIACGRFSWDEDDVLPGDFTMEEILEERLGDLGVPLVLNLPVGHGLPNQALPLGALGRLDGRRGLLDLLP</sequence>
<dbReference type="SUPFAM" id="SSF52317">
    <property type="entry name" value="Class I glutamine amidotransferase-like"/>
    <property type="match status" value="1"/>
</dbReference>
<feature type="signal peptide" evidence="8">
    <location>
        <begin position="1"/>
        <end position="26"/>
    </location>
</feature>
<dbReference type="PANTHER" id="PTHR30237:SF2">
    <property type="entry name" value="MUREIN TETRAPEPTIDE CARBOXYPEPTIDASE"/>
    <property type="match status" value="1"/>
</dbReference>
<feature type="active site" description="Charge relay system" evidence="7">
    <location>
        <position position="225"/>
    </location>
</feature>
<keyword evidence="12" id="KW-1185">Reference proteome</keyword>
<comment type="similarity">
    <text evidence="1">Belongs to the peptidase S66 family.</text>
</comment>
<keyword evidence="8" id="KW-0732">Signal</keyword>
<dbReference type="InterPro" id="IPR006311">
    <property type="entry name" value="TAT_signal"/>
</dbReference>
<feature type="active site" description="Charge relay system" evidence="7">
    <location>
        <position position="295"/>
    </location>
</feature>
<dbReference type="GO" id="GO:0008236">
    <property type="term" value="F:serine-type peptidase activity"/>
    <property type="evidence" value="ECO:0007669"/>
    <property type="project" value="UniProtKB-KW"/>
</dbReference>
<dbReference type="RefSeq" id="WP_011127657.1">
    <property type="nucleotide sequence ID" value="NC_005070.1"/>
</dbReference>
<evidence type="ECO:0000259" key="10">
    <source>
        <dbReference type="Pfam" id="PF17676"/>
    </source>
</evidence>
<dbReference type="EMBL" id="BX569691">
    <property type="protein sequence ID" value="CAE07307.1"/>
    <property type="molecule type" value="Genomic_DNA"/>
</dbReference>
<dbReference type="KEGG" id="syw:SYNW0792"/>
<evidence type="ECO:0000313" key="11">
    <source>
        <dbReference type="EMBL" id="CAE07307.1"/>
    </source>
</evidence>
<dbReference type="Pfam" id="PF02016">
    <property type="entry name" value="Peptidase_S66"/>
    <property type="match status" value="1"/>
</dbReference>
<dbReference type="GO" id="GO:0006508">
    <property type="term" value="P:proteolysis"/>
    <property type="evidence" value="ECO:0007669"/>
    <property type="project" value="UniProtKB-KW"/>
</dbReference>
<keyword evidence="5" id="KW-0720">Serine protease</keyword>
<evidence type="ECO:0000256" key="5">
    <source>
        <dbReference type="ARBA" id="ARBA00022825"/>
    </source>
</evidence>
<evidence type="ECO:0000259" key="9">
    <source>
        <dbReference type="Pfam" id="PF02016"/>
    </source>
</evidence>
<accession>Q7U832</accession>